<sequence length="92" mass="10526">MLSDFLQLKTKRQQKDSRIHPPTPKKRPYHIKNTSISIVRAKKKNDIYRLGTRLLNNTPLRRYSSCSVTGSSFPVSTMGVTGILRRRVAARS</sequence>
<accession>A0A0A9A7W9</accession>
<organism evidence="2">
    <name type="scientific">Arundo donax</name>
    <name type="common">Giant reed</name>
    <name type="synonym">Donax arundinaceus</name>
    <dbReference type="NCBI Taxonomy" id="35708"/>
    <lineage>
        <taxon>Eukaryota</taxon>
        <taxon>Viridiplantae</taxon>
        <taxon>Streptophyta</taxon>
        <taxon>Embryophyta</taxon>
        <taxon>Tracheophyta</taxon>
        <taxon>Spermatophyta</taxon>
        <taxon>Magnoliopsida</taxon>
        <taxon>Liliopsida</taxon>
        <taxon>Poales</taxon>
        <taxon>Poaceae</taxon>
        <taxon>PACMAD clade</taxon>
        <taxon>Arundinoideae</taxon>
        <taxon>Arundineae</taxon>
        <taxon>Arundo</taxon>
    </lineage>
</organism>
<reference evidence="2" key="2">
    <citation type="journal article" date="2015" name="Data Brief">
        <title>Shoot transcriptome of the giant reed, Arundo donax.</title>
        <authorList>
            <person name="Barrero R.A."/>
            <person name="Guerrero F.D."/>
            <person name="Moolhuijzen P."/>
            <person name="Goolsby J.A."/>
            <person name="Tidwell J."/>
            <person name="Bellgard S.E."/>
            <person name="Bellgard M.I."/>
        </authorList>
    </citation>
    <scope>NUCLEOTIDE SEQUENCE</scope>
    <source>
        <tissue evidence="2">Shoot tissue taken approximately 20 cm above the soil surface</tissue>
    </source>
</reference>
<dbReference type="EMBL" id="GBRH01251857">
    <property type="protein sequence ID" value="JAD46038.1"/>
    <property type="molecule type" value="Transcribed_RNA"/>
</dbReference>
<proteinExistence type="predicted"/>
<evidence type="ECO:0000256" key="1">
    <source>
        <dbReference type="SAM" id="MobiDB-lite"/>
    </source>
</evidence>
<name>A0A0A9A7W9_ARUDO</name>
<dbReference type="AlphaFoldDB" id="A0A0A9A7W9"/>
<reference evidence="2" key="1">
    <citation type="submission" date="2014-09" db="EMBL/GenBank/DDBJ databases">
        <authorList>
            <person name="Magalhaes I.L.F."/>
            <person name="Oliveira U."/>
            <person name="Santos F.R."/>
            <person name="Vidigal T.H.D.A."/>
            <person name="Brescovit A.D."/>
            <person name="Santos A.J."/>
        </authorList>
    </citation>
    <scope>NUCLEOTIDE SEQUENCE</scope>
    <source>
        <tissue evidence="2">Shoot tissue taken approximately 20 cm above the soil surface</tissue>
    </source>
</reference>
<feature type="region of interest" description="Disordered" evidence="1">
    <location>
        <begin position="1"/>
        <end position="29"/>
    </location>
</feature>
<protein>
    <submittedName>
        <fullName evidence="2">Uncharacterized protein</fullName>
    </submittedName>
</protein>
<evidence type="ECO:0000313" key="2">
    <source>
        <dbReference type="EMBL" id="JAD46038.1"/>
    </source>
</evidence>